<evidence type="ECO:0000313" key="4">
    <source>
        <dbReference type="Proteomes" id="UP000269221"/>
    </source>
</evidence>
<evidence type="ECO:0000256" key="2">
    <source>
        <dbReference type="SAM" id="Phobius"/>
    </source>
</evidence>
<protein>
    <submittedName>
        <fullName evidence="3">Uncharacterized protein</fullName>
    </submittedName>
</protein>
<dbReference type="AlphaFoldDB" id="A0A3M0KFB9"/>
<keyword evidence="2" id="KW-0812">Transmembrane</keyword>
<keyword evidence="2" id="KW-0472">Membrane</keyword>
<gene>
    <name evidence="3" type="ORF">DUI87_11972</name>
</gene>
<accession>A0A3M0KFB9</accession>
<feature type="transmembrane region" description="Helical" evidence="2">
    <location>
        <begin position="15"/>
        <end position="36"/>
    </location>
</feature>
<keyword evidence="4" id="KW-1185">Reference proteome</keyword>
<feature type="region of interest" description="Disordered" evidence="1">
    <location>
        <begin position="41"/>
        <end position="173"/>
    </location>
</feature>
<evidence type="ECO:0000313" key="3">
    <source>
        <dbReference type="EMBL" id="RMC11846.1"/>
    </source>
</evidence>
<keyword evidence="2" id="KW-1133">Transmembrane helix</keyword>
<dbReference type="Proteomes" id="UP000269221">
    <property type="component" value="Unassembled WGS sequence"/>
</dbReference>
<sequence length="228" mass="25616">MKAVVVVFLIWSHPVVVLVLIVLVFLLLALVVALAVQSGQGGHRGTWHKELTSSSSPPQPLLPTASPKQGHNRPQVPPVLEASLSSTVEGGEERRGEERRGEERRGEERRGEERRGEERRGEERRGEERRGEERRGEERRGEERRGEERRGEERLLLSPKKHAKKKGPMPVKLLKNCSPGESASGGLNRPRWLLQPVEGQGKTHHGAGSGWCVAVLRVTRVFEFRQIK</sequence>
<feature type="compositionally biased region" description="Basic and acidic residues" evidence="1">
    <location>
        <begin position="91"/>
        <end position="155"/>
    </location>
</feature>
<organism evidence="3 4">
    <name type="scientific">Hirundo rustica rustica</name>
    <dbReference type="NCBI Taxonomy" id="333673"/>
    <lineage>
        <taxon>Eukaryota</taxon>
        <taxon>Metazoa</taxon>
        <taxon>Chordata</taxon>
        <taxon>Craniata</taxon>
        <taxon>Vertebrata</taxon>
        <taxon>Euteleostomi</taxon>
        <taxon>Archelosauria</taxon>
        <taxon>Archosauria</taxon>
        <taxon>Dinosauria</taxon>
        <taxon>Saurischia</taxon>
        <taxon>Theropoda</taxon>
        <taxon>Coelurosauria</taxon>
        <taxon>Aves</taxon>
        <taxon>Neognathae</taxon>
        <taxon>Neoaves</taxon>
        <taxon>Telluraves</taxon>
        <taxon>Australaves</taxon>
        <taxon>Passeriformes</taxon>
        <taxon>Sylvioidea</taxon>
        <taxon>Hirundinidae</taxon>
        <taxon>Hirundo</taxon>
    </lineage>
</organism>
<dbReference type="EMBL" id="QRBI01000108">
    <property type="protein sequence ID" value="RMC11846.1"/>
    <property type="molecule type" value="Genomic_DNA"/>
</dbReference>
<proteinExistence type="predicted"/>
<name>A0A3M0KFB9_HIRRU</name>
<evidence type="ECO:0000256" key="1">
    <source>
        <dbReference type="SAM" id="MobiDB-lite"/>
    </source>
</evidence>
<comment type="caution">
    <text evidence="3">The sequence shown here is derived from an EMBL/GenBank/DDBJ whole genome shotgun (WGS) entry which is preliminary data.</text>
</comment>
<reference evidence="3 4" key="1">
    <citation type="submission" date="2018-07" db="EMBL/GenBank/DDBJ databases">
        <title>A high quality draft genome assembly of the barn swallow (H. rustica rustica).</title>
        <authorList>
            <person name="Formenti G."/>
            <person name="Chiara M."/>
            <person name="Poveda L."/>
            <person name="Francoijs K.-J."/>
            <person name="Bonisoli-Alquati A."/>
            <person name="Canova L."/>
            <person name="Gianfranceschi L."/>
            <person name="Horner D.S."/>
            <person name="Saino N."/>
        </authorList>
    </citation>
    <scope>NUCLEOTIDE SEQUENCE [LARGE SCALE GENOMIC DNA]</scope>
    <source>
        <strain evidence="3">Chelidonia</strain>
        <tissue evidence="3">Blood</tissue>
    </source>
</reference>
<feature type="compositionally biased region" description="Low complexity" evidence="1">
    <location>
        <begin position="52"/>
        <end position="67"/>
    </location>
</feature>